<comment type="similarity">
    <text evidence="1">Belongs to the sulfatase family.</text>
</comment>
<sequence length="546" mass="61875">MRAFSQVLIIAGLFILSVHSKENTKTNVIIILFDDMGYSDPEYMGGEAQMPHISKLADEGATFLNCMNNAKCAPTRCALMSGMNSKRLGIQGEAGGDFIENKAACIAEVLGDSGYTTILSGKWHIRTEPMEAGFQFRFGERYRASYFKDSVKQLMHQDQSIDKSSLPDDWYSTIAYTDHAIKTVKEEAIDKNKPFFLYYSVHTPHFDFHAPKKYVDKYKGRYDAGVSEMSNQRYQTMVGKGIIDPATWKLPPLSHDGEQSKVFNWDDFNSKEQRLYTRKLEVIAGMLDVADEQVGRIITMLKETDQYENTLIFFLSDNGACAVRGKYGNTKLDKMEMEEIAQLGVPPYAHAGDSGSVVAAFQNTPLRGAKQSLWGGGMRTSMIVNWPGNMAKSATEAYVREPVQIMDIAPTIYAATATNYPKNIGERTLNPMDGSNILPLLKGESILDREFVFSYKHYRMARKGKWKVIASMKDEKKYPEGHWQLFDLENDPAEMTDLSASMPEITNELRQKAMDLHNQYPTLERKKRKKPKKDKKSKEKKIKQSQ</sequence>
<keyword evidence="2" id="KW-0479">Metal-binding</keyword>
<dbReference type="InterPro" id="IPR024607">
    <property type="entry name" value="Sulfatase_CS"/>
</dbReference>
<organism evidence="7 8">
    <name type="scientific">Lentisphaera araneosa HTCC2155</name>
    <dbReference type="NCBI Taxonomy" id="313628"/>
    <lineage>
        <taxon>Bacteria</taxon>
        <taxon>Pseudomonadati</taxon>
        <taxon>Lentisphaerota</taxon>
        <taxon>Lentisphaeria</taxon>
        <taxon>Lentisphaerales</taxon>
        <taxon>Lentisphaeraceae</taxon>
        <taxon>Lentisphaera</taxon>
    </lineage>
</organism>
<dbReference type="PANTHER" id="PTHR42693:SF53">
    <property type="entry name" value="ENDO-4-O-SULFATASE"/>
    <property type="match status" value="1"/>
</dbReference>
<dbReference type="GO" id="GO:0004065">
    <property type="term" value="F:arylsulfatase activity"/>
    <property type="evidence" value="ECO:0007669"/>
    <property type="project" value="TreeGrafter"/>
</dbReference>
<accession>A6DJ64</accession>
<feature type="domain" description="Sulfatase N-terminal" evidence="6">
    <location>
        <begin position="27"/>
        <end position="416"/>
    </location>
</feature>
<dbReference type="PROSITE" id="PS00149">
    <property type="entry name" value="SULFATASE_2"/>
    <property type="match status" value="1"/>
</dbReference>
<evidence type="ECO:0000256" key="5">
    <source>
        <dbReference type="SAM" id="MobiDB-lite"/>
    </source>
</evidence>
<evidence type="ECO:0000256" key="2">
    <source>
        <dbReference type="ARBA" id="ARBA00022723"/>
    </source>
</evidence>
<dbReference type="GO" id="GO:0046872">
    <property type="term" value="F:metal ion binding"/>
    <property type="evidence" value="ECO:0007669"/>
    <property type="project" value="UniProtKB-KW"/>
</dbReference>
<dbReference type="InterPro" id="IPR000917">
    <property type="entry name" value="Sulfatase_N"/>
</dbReference>
<keyword evidence="3" id="KW-0378">Hydrolase</keyword>
<dbReference type="InterPro" id="IPR017850">
    <property type="entry name" value="Alkaline_phosphatase_core_sf"/>
</dbReference>
<dbReference type="InterPro" id="IPR050738">
    <property type="entry name" value="Sulfatase"/>
</dbReference>
<dbReference type="eggNOG" id="COG3119">
    <property type="taxonomic scope" value="Bacteria"/>
</dbReference>
<feature type="compositionally biased region" description="Basic residues" evidence="5">
    <location>
        <begin position="525"/>
        <end position="546"/>
    </location>
</feature>
<evidence type="ECO:0000313" key="7">
    <source>
        <dbReference type="EMBL" id="EDM28500.1"/>
    </source>
</evidence>
<proteinExistence type="inferred from homology"/>
<dbReference type="CDD" id="cd16025">
    <property type="entry name" value="PAS_like"/>
    <property type="match status" value="1"/>
</dbReference>
<dbReference type="SUPFAM" id="SSF53649">
    <property type="entry name" value="Alkaline phosphatase-like"/>
    <property type="match status" value="1"/>
</dbReference>
<evidence type="ECO:0000256" key="3">
    <source>
        <dbReference type="ARBA" id="ARBA00022801"/>
    </source>
</evidence>
<comment type="caution">
    <text evidence="7">The sequence shown here is derived from an EMBL/GenBank/DDBJ whole genome shotgun (WGS) entry which is preliminary data.</text>
</comment>
<dbReference type="Gene3D" id="3.30.1120.10">
    <property type="match status" value="1"/>
</dbReference>
<dbReference type="Proteomes" id="UP000004947">
    <property type="component" value="Unassembled WGS sequence"/>
</dbReference>
<evidence type="ECO:0000256" key="1">
    <source>
        <dbReference type="ARBA" id="ARBA00008779"/>
    </source>
</evidence>
<keyword evidence="4" id="KW-0106">Calcium</keyword>
<dbReference type="AlphaFoldDB" id="A6DJ64"/>
<dbReference type="EMBL" id="ABCK01000005">
    <property type="protein sequence ID" value="EDM28500.1"/>
    <property type="molecule type" value="Genomic_DNA"/>
</dbReference>
<dbReference type="Pfam" id="PF00884">
    <property type="entry name" value="Sulfatase"/>
    <property type="match status" value="1"/>
</dbReference>
<evidence type="ECO:0000256" key="4">
    <source>
        <dbReference type="ARBA" id="ARBA00022837"/>
    </source>
</evidence>
<evidence type="ECO:0000313" key="8">
    <source>
        <dbReference type="Proteomes" id="UP000004947"/>
    </source>
</evidence>
<dbReference type="Gene3D" id="3.40.720.10">
    <property type="entry name" value="Alkaline Phosphatase, subunit A"/>
    <property type="match status" value="1"/>
</dbReference>
<protein>
    <submittedName>
        <fullName evidence="7">Arylsulfatase</fullName>
    </submittedName>
</protein>
<gene>
    <name evidence="7" type="ORF">LNTAR_11306</name>
</gene>
<keyword evidence="8" id="KW-1185">Reference proteome</keyword>
<evidence type="ECO:0000259" key="6">
    <source>
        <dbReference type="Pfam" id="PF00884"/>
    </source>
</evidence>
<dbReference type="RefSeq" id="WP_007277940.1">
    <property type="nucleotide sequence ID" value="NZ_ABCK01000005.1"/>
</dbReference>
<feature type="region of interest" description="Disordered" evidence="5">
    <location>
        <begin position="512"/>
        <end position="546"/>
    </location>
</feature>
<reference evidence="7 8" key="1">
    <citation type="journal article" date="2010" name="J. Bacteriol.">
        <title>Genome sequence of Lentisphaera araneosa HTCC2155T, the type species of the order Lentisphaerales in the phylum Lentisphaerae.</title>
        <authorList>
            <person name="Thrash J.C."/>
            <person name="Cho J.C."/>
            <person name="Vergin K.L."/>
            <person name="Morris R.M."/>
            <person name="Giovannoni S.J."/>
        </authorList>
    </citation>
    <scope>NUCLEOTIDE SEQUENCE [LARGE SCALE GENOMIC DNA]</scope>
    <source>
        <strain evidence="7 8">HTCC2155</strain>
    </source>
</reference>
<dbReference type="STRING" id="313628.LNTAR_11306"/>
<dbReference type="PANTHER" id="PTHR42693">
    <property type="entry name" value="ARYLSULFATASE FAMILY MEMBER"/>
    <property type="match status" value="1"/>
</dbReference>
<name>A6DJ64_9BACT</name>